<name>A0A0D0IWM6_9BACT</name>
<dbReference type="RefSeq" id="WP_042517544.1">
    <property type="nucleotide sequence ID" value="NZ_JXQK01000018.1"/>
</dbReference>
<comment type="caution">
    <text evidence="3">The sequence shown here is derived from an EMBL/GenBank/DDBJ whole genome shotgun (WGS) entry which is preliminary data.</text>
</comment>
<gene>
    <name evidence="3" type="ORF">ST44_01705</name>
</gene>
<dbReference type="AlphaFoldDB" id="A0A0D0IWM6"/>
<keyword evidence="4" id="KW-1185">Reference proteome</keyword>
<organism evidence="3 4">
    <name type="scientific">Prevotella pectinovora</name>
    <dbReference type="NCBI Taxonomy" id="1602169"/>
    <lineage>
        <taxon>Bacteria</taxon>
        <taxon>Pseudomonadati</taxon>
        <taxon>Bacteroidota</taxon>
        <taxon>Bacteroidia</taxon>
        <taxon>Bacteroidales</taxon>
        <taxon>Prevotellaceae</taxon>
        <taxon>Prevotella</taxon>
    </lineage>
</organism>
<accession>A0A0D0IWM6</accession>
<dbReference type="STRING" id="1602171.ST44_01705"/>
<proteinExistence type="predicted"/>
<sequence>MKRTILLVPLLALSLVSRAQYNVIHKAGIKTLQVVCGDKWLALPIMKLRSDNPSQNRINISFDDLTHTYHRYTYSITHCEADWSPSEQLFASDYIEGFAEDNTIDDITESINTNVDYTHYAFSIPNEKCRLKLSGNYKVTVADGDTGEEVITACFMVVDPKAGISMGATTNTDIDTNLAHQQISMKLSYNALRVADPETQIKTVVMQNRRWDNARRNAQPQYKTPSGLEWRHNRELIFEAGNEYHKFETLATSHATMGIDEISWDGENYHAHVFADVPRPNYLYDEDANGAFYIRNSDNIENENTCDYMYVHFTLDSKQRYPGDIYLNGEWTYNRFLPEYKMEYNEEKRRYEAAILLKQGYYSYQYLMESSDATMKTSPSEGNFYQTENKYQALVYYRGQGDRTDQLVGYQEIQLNPNGH</sequence>
<evidence type="ECO:0000259" key="2">
    <source>
        <dbReference type="Pfam" id="PF17116"/>
    </source>
</evidence>
<dbReference type="InterPro" id="IPR031345">
    <property type="entry name" value="T9SS_Plug_N"/>
</dbReference>
<feature type="chain" id="PRO_5002230108" description="Type 9 secretion system plug protein N-terminal domain-containing protein" evidence="1">
    <location>
        <begin position="20"/>
        <end position="420"/>
    </location>
</feature>
<protein>
    <recommendedName>
        <fullName evidence="2">Type 9 secretion system plug protein N-terminal domain-containing protein</fullName>
    </recommendedName>
</protein>
<evidence type="ECO:0000313" key="3">
    <source>
        <dbReference type="EMBL" id="KIP64652.1"/>
    </source>
</evidence>
<evidence type="ECO:0000256" key="1">
    <source>
        <dbReference type="SAM" id="SignalP"/>
    </source>
</evidence>
<reference evidence="3 4" key="1">
    <citation type="submission" date="2015-01" db="EMBL/GenBank/DDBJ databases">
        <title>Comparative genomics of non-oral Prevotella species.</title>
        <authorList>
            <person name="Accetto T."/>
            <person name="Nograsek B."/>
            <person name="Avgustin G."/>
        </authorList>
    </citation>
    <scope>NUCLEOTIDE SEQUENCE [LARGE SCALE GENOMIC DNA]</scope>
    <source>
        <strain evidence="3 4">P5-119</strain>
    </source>
</reference>
<keyword evidence="1" id="KW-0732">Signal</keyword>
<dbReference type="EMBL" id="JXQK01000018">
    <property type="protein sequence ID" value="KIP64652.1"/>
    <property type="molecule type" value="Genomic_DNA"/>
</dbReference>
<feature type="signal peptide" evidence="1">
    <location>
        <begin position="1"/>
        <end position="19"/>
    </location>
</feature>
<evidence type="ECO:0000313" key="4">
    <source>
        <dbReference type="Proteomes" id="UP000032046"/>
    </source>
</evidence>
<feature type="domain" description="Type 9 secretion system plug protein N-terminal" evidence="2">
    <location>
        <begin position="29"/>
        <end position="158"/>
    </location>
</feature>
<dbReference type="Pfam" id="PF17116">
    <property type="entry name" value="T9SS_plug_1st"/>
    <property type="match status" value="1"/>
</dbReference>
<dbReference type="Proteomes" id="UP000032046">
    <property type="component" value="Unassembled WGS sequence"/>
</dbReference>